<feature type="transmembrane region" description="Helical" evidence="8">
    <location>
        <begin position="114"/>
        <end position="131"/>
    </location>
</feature>
<evidence type="ECO:0000256" key="3">
    <source>
        <dbReference type="ARBA" id="ARBA00022448"/>
    </source>
</evidence>
<evidence type="ECO:0000256" key="4">
    <source>
        <dbReference type="ARBA" id="ARBA00022692"/>
    </source>
</evidence>
<comment type="subcellular location">
    <subcellularLocation>
        <location evidence="1">Endomembrane system</location>
        <topology evidence="1">Multi-pass membrane protein</topology>
    </subcellularLocation>
</comment>
<keyword evidence="4 8" id="KW-0812">Transmembrane</keyword>
<dbReference type="EMBL" id="JAAAJB010000552">
    <property type="protein sequence ID" value="KAG0253871.1"/>
    <property type="molecule type" value="Genomic_DNA"/>
</dbReference>
<dbReference type="GO" id="GO:0005345">
    <property type="term" value="F:purine nucleobase transmembrane transporter activity"/>
    <property type="evidence" value="ECO:0007669"/>
    <property type="project" value="TreeGrafter"/>
</dbReference>
<feature type="transmembrane region" description="Helical" evidence="8">
    <location>
        <begin position="259"/>
        <end position="292"/>
    </location>
</feature>
<reference evidence="9" key="1">
    <citation type="journal article" date="2020" name="Fungal Divers.">
        <title>Resolving the Mortierellaceae phylogeny through synthesis of multi-gene phylogenetics and phylogenomics.</title>
        <authorList>
            <person name="Vandepol N."/>
            <person name="Liber J."/>
            <person name="Desiro A."/>
            <person name="Na H."/>
            <person name="Kennedy M."/>
            <person name="Barry K."/>
            <person name="Grigoriev I.V."/>
            <person name="Miller A.N."/>
            <person name="O'Donnell K."/>
            <person name="Stajich J.E."/>
            <person name="Bonito G."/>
        </authorList>
    </citation>
    <scope>NUCLEOTIDE SEQUENCE</scope>
    <source>
        <strain evidence="9">BC1065</strain>
    </source>
</reference>
<evidence type="ECO:0000256" key="1">
    <source>
        <dbReference type="ARBA" id="ARBA00004127"/>
    </source>
</evidence>
<keyword evidence="5 8" id="KW-1133">Transmembrane helix</keyword>
<dbReference type="GO" id="GO:0015854">
    <property type="term" value="P:guanine transport"/>
    <property type="evidence" value="ECO:0007669"/>
    <property type="project" value="TreeGrafter"/>
</dbReference>
<feature type="compositionally biased region" description="Low complexity" evidence="7">
    <location>
        <begin position="617"/>
        <end position="627"/>
    </location>
</feature>
<dbReference type="GO" id="GO:0012505">
    <property type="term" value="C:endomembrane system"/>
    <property type="evidence" value="ECO:0007669"/>
    <property type="project" value="UniProtKB-SubCell"/>
</dbReference>
<evidence type="ECO:0000313" key="10">
    <source>
        <dbReference type="Proteomes" id="UP000807716"/>
    </source>
</evidence>
<comment type="similarity">
    <text evidence="2">Belongs to the nucleobase:cation symporter-2 (NCS2) (TC 2.A.40) family. Azg-like subfamily.</text>
</comment>
<evidence type="ECO:0000256" key="8">
    <source>
        <dbReference type="SAM" id="Phobius"/>
    </source>
</evidence>
<comment type="caution">
    <text evidence="9">The sequence shown here is derived from an EMBL/GenBank/DDBJ whole genome shotgun (WGS) entry which is preliminary data.</text>
</comment>
<proteinExistence type="inferred from homology"/>
<name>A0A9P6PWA0_9FUNG</name>
<evidence type="ECO:0000256" key="7">
    <source>
        <dbReference type="SAM" id="MobiDB-lite"/>
    </source>
</evidence>
<feature type="transmembrane region" description="Helical" evidence="8">
    <location>
        <begin position="425"/>
        <end position="444"/>
    </location>
</feature>
<feature type="transmembrane region" description="Helical" evidence="8">
    <location>
        <begin position="339"/>
        <end position="362"/>
    </location>
</feature>
<dbReference type="InterPro" id="IPR045018">
    <property type="entry name" value="Azg-like"/>
</dbReference>
<feature type="transmembrane region" description="Helical" evidence="8">
    <location>
        <begin position="167"/>
        <end position="186"/>
    </location>
</feature>
<feature type="region of interest" description="Disordered" evidence="7">
    <location>
        <begin position="558"/>
        <end position="646"/>
    </location>
</feature>
<dbReference type="GO" id="GO:0015853">
    <property type="term" value="P:adenine transport"/>
    <property type="evidence" value="ECO:0007669"/>
    <property type="project" value="TreeGrafter"/>
</dbReference>
<feature type="compositionally biased region" description="Low complexity" evidence="7">
    <location>
        <begin position="587"/>
        <end position="601"/>
    </location>
</feature>
<dbReference type="InterPro" id="IPR006043">
    <property type="entry name" value="NCS2"/>
</dbReference>
<sequence>MAGFIERLNDAVARSFIGRWFMLEGSSHPRPRANTRFSTEVRAGFATFVTMAYIISVNAMIISDSGGTCRCDYDPSDPTKGGPTQPGGLAQTKIAYCGANLDYLACVEVIRKDLIVATAAIACLTSTAIGITSNLPLGMAPGMGINAYFAYTVVGKYGTGKISYEQALAAVFIEGLIFLVLSIFGLRQWLARSIPRNIKVATGVGIGLYLCFIGMQSSAGIGLIRADPATLVGLGGCPVEYLDPSGACHSHRMESPTTWMGVLGLFLISLLVLYKLKGAILIGILFVAIVSWPRNTSVTYFPHDAQGDARFNYFKQVVSFHPIQKTLGVMEFDLGHGEFWLALITFLYVDILDTTGTMFSMAQFAGFMDPKTGDFEGSTPAFITDAICVSLGAVLGTSDVTAFVESGAGITEGGRTGLSSVTTGLCFFVALFFAPIFSAIPPWATGPALIFVGSLMVKSVTEINFNYIGDSIPAFLTMAMMPLTYNIAYGLLGGLLAAVVINGTVWILEKCTRGKIIPPNKDEKDPTMSFRMGAYGENVFPPWLVRLLRKIRGADSQLHQAEDGGVQQDQDQATSPQDEKVQAKMHGTPAGSPPGSGTSSDTEFDRPAPTILSDRLAAATASASSGAEVNQTRRTSSHRHSISGDQ</sequence>
<gene>
    <name evidence="9" type="ORF">DFQ27_007167</name>
</gene>
<organism evidence="9 10">
    <name type="scientific">Actinomortierella ambigua</name>
    <dbReference type="NCBI Taxonomy" id="1343610"/>
    <lineage>
        <taxon>Eukaryota</taxon>
        <taxon>Fungi</taxon>
        <taxon>Fungi incertae sedis</taxon>
        <taxon>Mucoromycota</taxon>
        <taxon>Mortierellomycotina</taxon>
        <taxon>Mortierellomycetes</taxon>
        <taxon>Mortierellales</taxon>
        <taxon>Mortierellaceae</taxon>
        <taxon>Actinomortierella</taxon>
    </lineage>
</organism>
<evidence type="ECO:0008006" key="11">
    <source>
        <dbReference type="Google" id="ProtNLM"/>
    </source>
</evidence>
<dbReference type="PANTHER" id="PTHR43337:SF1">
    <property type="entry name" value="XANTHINE_URACIL PERMEASE C887.17-RELATED"/>
    <property type="match status" value="1"/>
</dbReference>
<dbReference type="OrthoDB" id="431212at2759"/>
<dbReference type="AlphaFoldDB" id="A0A9P6PWA0"/>
<dbReference type="Pfam" id="PF00860">
    <property type="entry name" value="Xan_ur_permease"/>
    <property type="match status" value="1"/>
</dbReference>
<keyword evidence="3" id="KW-0813">Transport</keyword>
<accession>A0A9P6PWA0</accession>
<keyword evidence="10" id="KW-1185">Reference proteome</keyword>
<evidence type="ECO:0000313" key="9">
    <source>
        <dbReference type="EMBL" id="KAG0253871.1"/>
    </source>
</evidence>
<feature type="transmembrane region" description="Helical" evidence="8">
    <location>
        <begin position="198"/>
        <end position="215"/>
    </location>
</feature>
<evidence type="ECO:0000256" key="6">
    <source>
        <dbReference type="ARBA" id="ARBA00023136"/>
    </source>
</evidence>
<feature type="transmembrane region" description="Helical" evidence="8">
    <location>
        <begin position="487"/>
        <end position="508"/>
    </location>
</feature>
<dbReference type="PANTHER" id="PTHR43337">
    <property type="entry name" value="XANTHINE/URACIL PERMEASE C887.17-RELATED"/>
    <property type="match status" value="1"/>
</dbReference>
<dbReference type="Proteomes" id="UP000807716">
    <property type="component" value="Unassembled WGS sequence"/>
</dbReference>
<dbReference type="GO" id="GO:0005886">
    <property type="term" value="C:plasma membrane"/>
    <property type="evidence" value="ECO:0007669"/>
    <property type="project" value="TreeGrafter"/>
</dbReference>
<protein>
    <recommendedName>
        <fullName evidence="11">Xanthine/uracil permease</fullName>
    </recommendedName>
</protein>
<evidence type="ECO:0000256" key="2">
    <source>
        <dbReference type="ARBA" id="ARBA00005697"/>
    </source>
</evidence>
<feature type="compositionally biased region" description="Basic residues" evidence="7">
    <location>
        <begin position="635"/>
        <end position="646"/>
    </location>
</feature>
<evidence type="ECO:0000256" key="5">
    <source>
        <dbReference type="ARBA" id="ARBA00022989"/>
    </source>
</evidence>
<feature type="compositionally biased region" description="Polar residues" evidence="7">
    <location>
        <begin position="567"/>
        <end position="576"/>
    </location>
</feature>
<keyword evidence="6 8" id="KW-0472">Membrane</keyword>